<feature type="transmembrane region" description="Helical" evidence="1">
    <location>
        <begin position="228"/>
        <end position="255"/>
    </location>
</feature>
<proteinExistence type="predicted"/>
<keyword evidence="1" id="KW-0472">Membrane</keyword>
<name>A0A9P6JLQ5_9AGAR</name>
<feature type="transmembrane region" description="Helical" evidence="1">
    <location>
        <begin position="29"/>
        <end position="53"/>
    </location>
</feature>
<dbReference type="AlphaFoldDB" id="A0A9P6JLQ5"/>
<keyword evidence="1" id="KW-1133">Transmembrane helix</keyword>
<organism evidence="2 3">
    <name type="scientific">Crepidotus variabilis</name>
    <dbReference type="NCBI Taxonomy" id="179855"/>
    <lineage>
        <taxon>Eukaryota</taxon>
        <taxon>Fungi</taxon>
        <taxon>Dikarya</taxon>
        <taxon>Basidiomycota</taxon>
        <taxon>Agaricomycotina</taxon>
        <taxon>Agaricomycetes</taxon>
        <taxon>Agaricomycetidae</taxon>
        <taxon>Agaricales</taxon>
        <taxon>Agaricineae</taxon>
        <taxon>Crepidotaceae</taxon>
        <taxon>Crepidotus</taxon>
    </lineage>
</organism>
<reference evidence="2" key="1">
    <citation type="submission" date="2020-11" db="EMBL/GenBank/DDBJ databases">
        <authorList>
            <consortium name="DOE Joint Genome Institute"/>
            <person name="Ahrendt S."/>
            <person name="Riley R."/>
            <person name="Andreopoulos W."/>
            <person name="Labutti K."/>
            <person name="Pangilinan J."/>
            <person name="Ruiz-Duenas F.J."/>
            <person name="Barrasa J.M."/>
            <person name="Sanchez-Garcia M."/>
            <person name="Camarero S."/>
            <person name="Miyauchi S."/>
            <person name="Serrano A."/>
            <person name="Linde D."/>
            <person name="Babiker R."/>
            <person name="Drula E."/>
            <person name="Ayuso-Fernandez I."/>
            <person name="Pacheco R."/>
            <person name="Padilla G."/>
            <person name="Ferreira P."/>
            <person name="Barriuso J."/>
            <person name="Kellner H."/>
            <person name="Castanera R."/>
            <person name="Alfaro M."/>
            <person name="Ramirez L."/>
            <person name="Pisabarro A.G."/>
            <person name="Kuo A."/>
            <person name="Tritt A."/>
            <person name="Lipzen A."/>
            <person name="He G."/>
            <person name="Yan M."/>
            <person name="Ng V."/>
            <person name="Cullen D."/>
            <person name="Martin F."/>
            <person name="Rosso M.-N."/>
            <person name="Henrissat B."/>
            <person name="Hibbett D."/>
            <person name="Martinez A.T."/>
            <person name="Grigoriev I.V."/>
        </authorList>
    </citation>
    <scope>NUCLEOTIDE SEQUENCE</scope>
    <source>
        <strain evidence="2">CBS 506.95</strain>
    </source>
</reference>
<comment type="caution">
    <text evidence="2">The sequence shown here is derived from an EMBL/GenBank/DDBJ whole genome shotgun (WGS) entry which is preliminary data.</text>
</comment>
<evidence type="ECO:0000313" key="3">
    <source>
        <dbReference type="Proteomes" id="UP000807306"/>
    </source>
</evidence>
<keyword evidence="1" id="KW-0812">Transmembrane</keyword>
<feature type="transmembrane region" description="Helical" evidence="1">
    <location>
        <begin position="73"/>
        <end position="101"/>
    </location>
</feature>
<gene>
    <name evidence="2" type="ORF">CPB83DRAFT_859414</name>
</gene>
<evidence type="ECO:0000313" key="2">
    <source>
        <dbReference type="EMBL" id="KAF9525527.1"/>
    </source>
</evidence>
<feature type="transmembrane region" description="Helical" evidence="1">
    <location>
        <begin position="267"/>
        <end position="289"/>
    </location>
</feature>
<feature type="transmembrane region" description="Helical" evidence="1">
    <location>
        <begin position="113"/>
        <end position="134"/>
    </location>
</feature>
<protein>
    <submittedName>
        <fullName evidence="2">Uncharacterized protein</fullName>
    </submittedName>
</protein>
<dbReference type="Proteomes" id="UP000807306">
    <property type="component" value="Unassembled WGS sequence"/>
</dbReference>
<accession>A0A9P6JLQ5</accession>
<sequence>MQQLSKRIAHMASAPLEIQREDPTKLFKFWLPSTFLATTLHGIVLALSISCIFTLRKASKQGSLPREWRFLQLYIALLVAISITNAISEILTVLGAVLVALRSSHVSLAGPPQGQVGIFSFVLGIWGADGFLLWRCSHMYQTLASQTLRRLVRGLLAVILMISLGCGVIYLAMASSKKFALTDGSTMMLIFSCTSLFVNLSITVLILGRIVALGHINRRSGGRGFRGWAVYAEIISIIVESAALIVIFDLAYIILTLTDNVAPMKSLGALVPLISLTQIHIIAAELVIYRLAATRNDVTNVIEDQTRTGELSFVSSHHVSSFKLECSSSKGAHSDIEIAHVK</sequence>
<feature type="transmembrane region" description="Helical" evidence="1">
    <location>
        <begin position="155"/>
        <end position="174"/>
    </location>
</feature>
<dbReference type="EMBL" id="MU157883">
    <property type="protein sequence ID" value="KAF9525527.1"/>
    <property type="molecule type" value="Genomic_DNA"/>
</dbReference>
<evidence type="ECO:0000256" key="1">
    <source>
        <dbReference type="SAM" id="Phobius"/>
    </source>
</evidence>
<keyword evidence="3" id="KW-1185">Reference proteome</keyword>
<feature type="transmembrane region" description="Helical" evidence="1">
    <location>
        <begin position="186"/>
        <end position="207"/>
    </location>
</feature>